<dbReference type="PANTHER" id="PTHR12510">
    <property type="entry name" value="TROPONIN C-AKIN-1 PROTEIN"/>
    <property type="match status" value="1"/>
</dbReference>
<gene>
    <name evidence="5" type="ORF">GCM10007160_14690</name>
</gene>
<evidence type="ECO:0000256" key="2">
    <source>
        <dbReference type="RuleBase" id="RU367036"/>
    </source>
</evidence>
<accession>A0ABQ2YLF8</accession>
<protein>
    <recommendedName>
        <fullName evidence="2">Gamma-glutamylcyclotransferase family protein</fullName>
    </recommendedName>
</protein>
<sequence length="165" mass="18771">MTHLLFVYGTLKRGFTNHGPYMTTATFLDTAKTCDTFPLVLHGADYTPVLIDAQGRGHRVKGELYRVDNPTLDKLDRLEGVNERDGYRRRRLAVTDSQGGMRSVWGYFKSPAEVEDVRSKPLAVYDERHDRPPYGNIGTLEGRPRNPREVLNKFSASPSSITDWR</sequence>
<feature type="region of interest" description="Disordered" evidence="3">
    <location>
        <begin position="129"/>
        <end position="165"/>
    </location>
</feature>
<dbReference type="SUPFAM" id="SSF110857">
    <property type="entry name" value="Gamma-glutamyl cyclotransferase-like"/>
    <property type="match status" value="1"/>
</dbReference>
<dbReference type="InterPro" id="IPR009288">
    <property type="entry name" value="AIG2-like_dom"/>
</dbReference>
<dbReference type="Proteomes" id="UP000653056">
    <property type="component" value="Unassembled WGS sequence"/>
</dbReference>
<evidence type="ECO:0000313" key="5">
    <source>
        <dbReference type="EMBL" id="GGX88304.1"/>
    </source>
</evidence>
<dbReference type="CDD" id="cd06661">
    <property type="entry name" value="GGCT_like"/>
    <property type="match status" value="1"/>
</dbReference>
<evidence type="ECO:0000256" key="1">
    <source>
        <dbReference type="ARBA" id="ARBA00008861"/>
    </source>
</evidence>
<dbReference type="EMBL" id="BMXS01000005">
    <property type="protein sequence ID" value="GGX88304.1"/>
    <property type="molecule type" value="Genomic_DNA"/>
</dbReference>
<evidence type="ECO:0000313" key="6">
    <source>
        <dbReference type="Proteomes" id="UP000653056"/>
    </source>
</evidence>
<dbReference type="Gene3D" id="3.10.490.10">
    <property type="entry name" value="Gamma-glutamyl cyclotransferase-like"/>
    <property type="match status" value="1"/>
</dbReference>
<organism evidence="5 6">
    <name type="scientific">Litchfieldella qijiaojingensis</name>
    <dbReference type="NCBI Taxonomy" id="980347"/>
    <lineage>
        <taxon>Bacteria</taxon>
        <taxon>Pseudomonadati</taxon>
        <taxon>Pseudomonadota</taxon>
        <taxon>Gammaproteobacteria</taxon>
        <taxon>Oceanospirillales</taxon>
        <taxon>Halomonadaceae</taxon>
        <taxon>Litchfieldella</taxon>
    </lineage>
</organism>
<feature type="compositionally biased region" description="Basic and acidic residues" evidence="3">
    <location>
        <begin position="142"/>
        <end position="151"/>
    </location>
</feature>
<keyword evidence="6" id="KW-1185">Reference proteome</keyword>
<dbReference type="RefSeq" id="WP_189467712.1">
    <property type="nucleotide sequence ID" value="NZ_BMXS01000005.1"/>
</dbReference>
<name>A0ABQ2YLF8_9GAMM</name>
<comment type="caution">
    <text evidence="5">The sequence shown here is derived from an EMBL/GenBank/DDBJ whole genome shotgun (WGS) entry which is preliminary data.</text>
</comment>
<dbReference type="PANTHER" id="PTHR12510:SF4">
    <property type="entry name" value="GAMMA-GLUTAMYLAMINECYCLOTRANSFERASE"/>
    <property type="match status" value="1"/>
</dbReference>
<proteinExistence type="inferred from homology"/>
<dbReference type="InterPro" id="IPR013024">
    <property type="entry name" value="GGCT-like"/>
</dbReference>
<dbReference type="InterPro" id="IPR036568">
    <property type="entry name" value="GGCT-like_sf"/>
</dbReference>
<evidence type="ECO:0000259" key="4">
    <source>
        <dbReference type="Pfam" id="PF06094"/>
    </source>
</evidence>
<feature type="domain" description="Gamma-glutamylcyclotransferase AIG2-like" evidence="4">
    <location>
        <begin position="5"/>
        <end position="116"/>
    </location>
</feature>
<dbReference type="InterPro" id="IPR039126">
    <property type="entry name" value="GGACT"/>
</dbReference>
<feature type="compositionally biased region" description="Polar residues" evidence="3">
    <location>
        <begin position="154"/>
        <end position="165"/>
    </location>
</feature>
<dbReference type="Pfam" id="PF06094">
    <property type="entry name" value="GGACT"/>
    <property type="match status" value="1"/>
</dbReference>
<reference evidence="6" key="1">
    <citation type="journal article" date="2019" name="Int. J. Syst. Evol. Microbiol.">
        <title>The Global Catalogue of Microorganisms (GCM) 10K type strain sequencing project: providing services to taxonomists for standard genome sequencing and annotation.</title>
        <authorList>
            <consortium name="The Broad Institute Genomics Platform"/>
            <consortium name="The Broad Institute Genome Sequencing Center for Infectious Disease"/>
            <person name="Wu L."/>
            <person name="Ma J."/>
        </authorList>
    </citation>
    <scope>NUCLEOTIDE SEQUENCE [LARGE SCALE GENOMIC DNA]</scope>
    <source>
        <strain evidence="6">KCTC 22228</strain>
    </source>
</reference>
<evidence type="ECO:0000256" key="3">
    <source>
        <dbReference type="SAM" id="MobiDB-lite"/>
    </source>
</evidence>
<comment type="similarity">
    <text evidence="1 2">Belongs to the gamma-glutamylcyclotransferase family.</text>
</comment>